<dbReference type="Proteomes" id="UP000004995">
    <property type="component" value="Unassembled WGS sequence"/>
</dbReference>
<name>K3ZBS2_SETIT</name>
<keyword evidence="2" id="KW-1185">Reference proteome</keyword>
<evidence type="ECO:0000313" key="2">
    <source>
        <dbReference type="Proteomes" id="UP000004995"/>
    </source>
</evidence>
<accession>K3ZBS2</accession>
<dbReference type="EnsemblPlants" id="KQL15881">
    <property type="protein sequence ID" value="KQL15881"/>
    <property type="gene ID" value="SETIT_023993mg"/>
</dbReference>
<reference evidence="1" key="2">
    <citation type="submission" date="2018-08" db="UniProtKB">
        <authorList>
            <consortium name="EnsemblPlants"/>
        </authorList>
    </citation>
    <scope>IDENTIFICATION</scope>
    <source>
        <strain evidence="1">Yugu1</strain>
    </source>
</reference>
<sequence length="54" mass="6311">MKCKYGCLTIDEVQDDDDNNNKIAFHSQASWGRLDLKLNKNHKSEPQIRVRAHE</sequence>
<dbReference type="AlphaFoldDB" id="K3ZBS2"/>
<dbReference type="Gramene" id="KQL15881">
    <property type="protein sequence ID" value="KQL15881"/>
    <property type="gene ID" value="SETIT_023993mg"/>
</dbReference>
<dbReference type="InParanoid" id="K3ZBS2"/>
<dbReference type="EMBL" id="AGNK02001798">
    <property type="status" value="NOT_ANNOTATED_CDS"/>
    <property type="molecule type" value="Genomic_DNA"/>
</dbReference>
<evidence type="ECO:0000313" key="1">
    <source>
        <dbReference type="EnsemblPlants" id="KQL15881"/>
    </source>
</evidence>
<protein>
    <submittedName>
        <fullName evidence="1">Uncharacterized protein</fullName>
    </submittedName>
</protein>
<organism evidence="1 2">
    <name type="scientific">Setaria italica</name>
    <name type="common">Foxtail millet</name>
    <name type="synonym">Panicum italicum</name>
    <dbReference type="NCBI Taxonomy" id="4555"/>
    <lineage>
        <taxon>Eukaryota</taxon>
        <taxon>Viridiplantae</taxon>
        <taxon>Streptophyta</taxon>
        <taxon>Embryophyta</taxon>
        <taxon>Tracheophyta</taxon>
        <taxon>Spermatophyta</taxon>
        <taxon>Magnoliopsida</taxon>
        <taxon>Liliopsida</taxon>
        <taxon>Poales</taxon>
        <taxon>Poaceae</taxon>
        <taxon>PACMAD clade</taxon>
        <taxon>Panicoideae</taxon>
        <taxon>Panicodae</taxon>
        <taxon>Paniceae</taxon>
        <taxon>Cenchrinae</taxon>
        <taxon>Setaria</taxon>
    </lineage>
</organism>
<dbReference type="HOGENOM" id="CLU_3053966_0_0_1"/>
<proteinExistence type="predicted"/>
<reference evidence="2" key="1">
    <citation type="journal article" date="2012" name="Nat. Biotechnol.">
        <title>Reference genome sequence of the model plant Setaria.</title>
        <authorList>
            <person name="Bennetzen J.L."/>
            <person name="Schmutz J."/>
            <person name="Wang H."/>
            <person name="Percifield R."/>
            <person name="Hawkins J."/>
            <person name="Pontaroli A.C."/>
            <person name="Estep M."/>
            <person name="Feng L."/>
            <person name="Vaughn J.N."/>
            <person name="Grimwood J."/>
            <person name="Jenkins J."/>
            <person name="Barry K."/>
            <person name="Lindquist E."/>
            <person name="Hellsten U."/>
            <person name="Deshpande S."/>
            <person name="Wang X."/>
            <person name="Wu X."/>
            <person name="Mitros T."/>
            <person name="Triplett J."/>
            <person name="Yang X."/>
            <person name="Ye C.Y."/>
            <person name="Mauro-Herrera M."/>
            <person name="Wang L."/>
            <person name="Li P."/>
            <person name="Sharma M."/>
            <person name="Sharma R."/>
            <person name="Ronald P.C."/>
            <person name="Panaud O."/>
            <person name="Kellogg E.A."/>
            <person name="Brutnell T.P."/>
            <person name="Doust A.N."/>
            <person name="Tuskan G.A."/>
            <person name="Rokhsar D."/>
            <person name="Devos K.M."/>
        </authorList>
    </citation>
    <scope>NUCLEOTIDE SEQUENCE [LARGE SCALE GENOMIC DNA]</scope>
    <source>
        <strain evidence="2">cv. Yugu1</strain>
    </source>
</reference>